<dbReference type="Proteomes" id="UP000308196">
    <property type="component" value="Chromosome"/>
</dbReference>
<accession>A0A4U9VVJ7</accession>
<organism evidence="1 2">
    <name type="scientific">Sphingobacterium thalpophilum</name>
    <dbReference type="NCBI Taxonomy" id="259"/>
    <lineage>
        <taxon>Bacteria</taxon>
        <taxon>Pseudomonadati</taxon>
        <taxon>Bacteroidota</taxon>
        <taxon>Sphingobacteriia</taxon>
        <taxon>Sphingobacteriales</taxon>
        <taxon>Sphingobacteriaceae</taxon>
        <taxon>Sphingobacterium</taxon>
    </lineage>
</organism>
<dbReference type="Gene3D" id="3.30.450.40">
    <property type="match status" value="1"/>
</dbReference>
<proteinExistence type="predicted"/>
<dbReference type="SUPFAM" id="SSF55781">
    <property type="entry name" value="GAF domain-like"/>
    <property type="match status" value="1"/>
</dbReference>
<evidence type="ECO:0000313" key="2">
    <source>
        <dbReference type="Proteomes" id="UP000308196"/>
    </source>
</evidence>
<protein>
    <recommendedName>
        <fullName evidence="3">GAF domain-containing protein</fullName>
    </recommendedName>
</protein>
<evidence type="ECO:0000313" key="1">
    <source>
        <dbReference type="EMBL" id="VTR51595.1"/>
    </source>
</evidence>
<dbReference type="AlphaFoldDB" id="A0A4U9VVJ7"/>
<dbReference type="GeneID" id="78464972"/>
<dbReference type="KEGG" id="stha:NCTC11429_04385"/>
<dbReference type="EMBL" id="LR590484">
    <property type="protein sequence ID" value="VTR51595.1"/>
    <property type="molecule type" value="Genomic_DNA"/>
</dbReference>
<dbReference type="STRING" id="1123265.GCA_000686625_03683"/>
<dbReference type="InterPro" id="IPR029016">
    <property type="entry name" value="GAF-like_dom_sf"/>
</dbReference>
<sequence>MQFNFSFDSSPFKTLISFHRIMKSFEETALSEVDFQASYARSLLEEIKKYPELINGIEKTEDLHRYEPIIKVLVADLFPHSLTKNEIKAITIPFHLYTFNHTERLEKILEDAGDHYQFSFRDLSADYYYILNCCVIISHYYGFKVDAMEAPLFLDIPDKNNIMHHYRVLFNADFLDIVPTERAVELSEEDIIELIDNFSDISLWKSKFPEQSWILKGFSIMTLFDATIENAVSTFKSNLLREESTIQMDEIEAIFRSIYKIDDLRIGLTSFEKVREEFNLRLVEKQLYSHLLYNSTIAECEEMLCNDTLENMLTKQEMLVVPDIDKMPLADPKQACFIRKLKQQNVKSFIFVPLVQDDKVLGLLEMSSSRVRELNSVNANKLNFILPFIKDKVSKAFFETENKIEAIIQKEYTSIHPSVKWRFQEEAIHYLNDKAFGKDYTLQEIVFENVYPLYGQIDVQGSSESRNQAIKQDLIQQTSDLIAVFTQINQVHKLPLFEQKVFDLERHLENLQQSLSTDTEQVMLDYFHADIHPILENFRKNNKDSLITNAINSYFDRINAAIGGFYEARQDYDNSITLINKKLVTILDEKQHEAQEYFPHYYERFKTDGIEHNMYIGASIAPDRNFDVYYLKNLRLWQLQVMCEMEEQFRKLQPELPHQLEVTSLILVFGNPISIRFKMDEKQFDIDGSYNVRYEIAKKRIDKAKIKGSAERITQKGKLVIVYSHLHEEAEYMGYINLLQHKGLFEGEIEKFEVEDLQGLIGLKALRVQFKFPLASQQPDQQARIQNV</sequence>
<gene>
    <name evidence="1" type="ORF">NCTC11429_04385</name>
</gene>
<reference evidence="1 2" key="1">
    <citation type="submission" date="2019-05" db="EMBL/GenBank/DDBJ databases">
        <authorList>
            <consortium name="Pathogen Informatics"/>
        </authorList>
    </citation>
    <scope>NUCLEOTIDE SEQUENCE [LARGE SCALE GENOMIC DNA]</scope>
    <source>
        <strain evidence="1 2">NCTC11429</strain>
    </source>
</reference>
<dbReference type="RefSeq" id="WP_028070405.1">
    <property type="nucleotide sequence ID" value="NZ_JBPFQZ010000009.1"/>
</dbReference>
<evidence type="ECO:0008006" key="3">
    <source>
        <dbReference type="Google" id="ProtNLM"/>
    </source>
</evidence>
<name>A0A4U9VVJ7_9SPHI</name>